<keyword evidence="2" id="KW-1185">Reference proteome</keyword>
<gene>
    <name evidence="1" type="ORF">D3880_05470</name>
</gene>
<evidence type="ECO:0000313" key="1">
    <source>
        <dbReference type="EMBL" id="AYC31863.1"/>
    </source>
</evidence>
<reference evidence="2" key="1">
    <citation type="submission" date="2018-09" db="EMBL/GenBank/DDBJ databases">
        <authorList>
            <person name="Zhu H."/>
        </authorList>
    </citation>
    <scope>NUCLEOTIDE SEQUENCE [LARGE SCALE GENOMIC DNA]</scope>
    <source>
        <strain evidence="2">K2W31S-8</strain>
    </source>
</reference>
<dbReference type="AlphaFoldDB" id="A0A385Z1V1"/>
<sequence>MRSIDIQEWENRVDGFCLAWSSETGRPNYEALSKLYAPDADVQIYDTLPPIEGFQNFSRMRSTIYPELAAINVCRTGPINFKILCNGNVVVTNYPFHLSYGFADGTGHEIDARISEVWEKRGDTYVIVHEHPSTIYSSPPIRRT</sequence>
<name>A0A385Z1V1_9PSED</name>
<dbReference type="KEGG" id="pcav:D3880_05470"/>
<organism evidence="1 2">
    <name type="scientific">Pseudomonas cavernae</name>
    <dbReference type="NCBI Taxonomy" id="2320867"/>
    <lineage>
        <taxon>Bacteria</taxon>
        <taxon>Pseudomonadati</taxon>
        <taxon>Pseudomonadota</taxon>
        <taxon>Gammaproteobacteria</taxon>
        <taxon>Pseudomonadales</taxon>
        <taxon>Pseudomonadaceae</taxon>
        <taxon>Pseudomonas</taxon>
    </lineage>
</organism>
<dbReference type="RefSeq" id="WP_119892486.1">
    <property type="nucleotide sequence ID" value="NZ_CP032419.1"/>
</dbReference>
<dbReference type="InterPro" id="IPR032710">
    <property type="entry name" value="NTF2-like_dom_sf"/>
</dbReference>
<dbReference type="SUPFAM" id="SSF54427">
    <property type="entry name" value="NTF2-like"/>
    <property type="match status" value="1"/>
</dbReference>
<dbReference type="Proteomes" id="UP000265560">
    <property type="component" value="Chromosome"/>
</dbReference>
<dbReference type="EMBL" id="CP032419">
    <property type="protein sequence ID" value="AYC31863.1"/>
    <property type="molecule type" value="Genomic_DNA"/>
</dbReference>
<protein>
    <submittedName>
        <fullName evidence="1">Nuclear transport factor 2 family protein</fullName>
    </submittedName>
</protein>
<accession>A0A385Z1V1</accession>
<dbReference type="Gene3D" id="3.10.450.50">
    <property type="match status" value="1"/>
</dbReference>
<proteinExistence type="predicted"/>
<dbReference type="OrthoDB" id="9795306at2"/>
<evidence type="ECO:0000313" key="2">
    <source>
        <dbReference type="Proteomes" id="UP000265560"/>
    </source>
</evidence>